<organism evidence="2">
    <name type="scientific">bioreactor metagenome</name>
    <dbReference type="NCBI Taxonomy" id="1076179"/>
    <lineage>
        <taxon>unclassified sequences</taxon>
        <taxon>metagenomes</taxon>
        <taxon>ecological metagenomes</taxon>
    </lineage>
</organism>
<dbReference type="AlphaFoldDB" id="A0A645BK43"/>
<name>A0A645BK43_9ZZZZ</name>
<evidence type="ECO:0000313" key="2">
    <source>
        <dbReference type="EMBL" id="MPM65468.1"/>
    </source>
</evidence>
<accession>A0A645BK43</accession>
<evidence type="ECO:0000256" key="1">
    <source>
        <dbReference type="SAM" id="MobiDB-lite"/>
    </source>
</evidence>
<sequence>MVVVLNECEGPGFKTFRIKPGSFVAKTAPQDDTTSAIPRGEGPDAVIPSERDRGASPEGKNLAFGEVRIPKRDPSGGGTALRMTGTGAVLKNEIASPQGKDDLPGRAK</sequence>
<feature type="region of interest" description="Disordered" evidence="1">
    <location>
        <begin position="27"/>
        <end position="60"/>
    </location>
</feature>
<comment type="caution">
    <text evidence="2">The sequence shown here is derived from an EMBL/GenBank/DDBJ whole genome shotgun (WGS) entry which is preliminary data.</text>
</comment>
<reference evidence="2" key="1">
    <citation type="submission" date="2019-08" db="EMBL/GenBank/DDBJ databases">
        <authorList>
            <person name="Kucharzyk K."/>
            <person name="Murdoch R.W."/>
            <person name="Higgins S."/>
            <person name="Loffler F."/>
        </authorList>
    </citation>
    <scope>NUCLEOTIDE SEQUENCE</scope>
</reference>
<protein>
    <submittedName>
        <fullName evidence="2">Uncharacterized protein</fullName>
    </submittedName>
</protein>
<gene>
    <name evidence="2" type="ORF">SDC9_112365</name>
</gene>
<dbReference type="EMBL" id="VSSQ01020532">
    <property type="protein sequence ID" value="MPM65468.1"/>
    <property type="molecule type" value="Genomic_DNA"/>
</dbReference>
<proteinExistence type="predicted"/>